<feature type="coiled-coil region" evidence="9">
    <location>
        <begin position="906"/>
        <end position="947"/>
    </location>
</feature>
<evidence type="ECO:0000256" key="4">
    <source>
        <dbReference type="ARBA" id="ARBA00022776"/>
    </source>
</evidence>
<dbReference type="Gene3D" id="3.30.70.1620">
    <property type="match status" value="1"/>
</dbReference>
<dbReference type="OrthoDB" id="431497at2759"/>
<dbReference type="InterPro" id="IPR010935">
    <property type="entry name" value="SMC_hinge"/>
</dbReference>
<evidence type="ECO:0000256" key="8">
    <source>
        <dbReference type="PIRNR" id="PIRNR005719"/>
    </source>
</evidence>
<organism evidence="12 13">
    <name type="scientific">Fonsecaea monophora</name>
    <dbReference type="NCBI Taxonomy" id="254056"/>
    <lineage>
        <taxon>Eukaryota</taxon>
        <taxon>Fungi</taxon>
        <taxon>Dikarya</taxon>
        <taxon>Ascomycota</taxon>
        <taxon>Pezizomycotina</taxon>
        <taxon>Eurotiomycetes</taxon>
        <taxon>Chaetothyriomycetidae</taxon>
        <taxon>Chaetothyriales</taxon>
        <taxon>Herpotrichiellaceae</taxon>
        <taxon>Fonsecaea</taxon>
    </lineage>
</organism>
<evidence type="ECO:0000256" key="7">
    <source>
        <dbReference type="ARBA" id="ARBA00023306"/>
    </source>
</evidence>
<dbReference type="InterPro" id="IPR003395">
    <property type="entry name" value="RecF/RecN/SMC_N"/>
</dbReference>
<dbReference type="GO" id="GO:0051301">
    <property type="term" value="P:cell division"/>
    <property type="evidence" value="ECO:0007669"/>
    <property type="project" value="UniProtKB-KW"/>
</dbReference>
<keyword evidence="5 9" id="KW-0175">Coiled coil</keyword>
<feature type="region of interest" description="Disordered" evidence="10">
    <location>
        <begin position="768"/>
        <end position="787"/>
    </location>
</feature>
<evidence type="ECO:0000256" key="3">
    <source>
        <dbReference type="ARBA" id="ARBA00022618"/>
    </source>
</evidence>
<feature type="coiled-coil region" evidence="9">
    <location>
        <begin position="820"/>
        <end position="879"/>
    </location>
</feature>
<evidence type="ECO:0000256" key="2">
    <source>
        <dbReference type="ARBA" id="ARBA00005917"/>
    </source>
</evidence>
<feature type="coiled-coil region" evidence="9">
    <location>
        <begin position="981"/>
        <end position="1036"/>
    </location>
</feature>
<name>A0A177ESD2_9EURO</name>
<comment type="similarity">
    <text evidence="2">Belongs to the SMC family. SMC3 subfamily.</text>
</comment>
<dbReference type="Gene3D" id="3.40.50.300">
    <property type="entry name" value="P-loop containing nucleotide triphosphate hydrolases"/>
    <property type="match status" value="2"/>
</dbReference>
<dbReference type="GO" id="GO:0005694">
    <property type="term" value="C:chromosome"/>
    <property type="evidence" value="ECO:0007669"/>
    <property type="project" value="InterPro"/>
</dbReference>
<proteinExistence type="inferred from homology"/>
<feature type="coiled-coil region" evidence="9">
    <location>
        <begin position="316"/>
        <end position="353"/>
    </location>
</feature>
<dbReference type="SMART" id="SM00968">
    <property type="entry name" value="SMC_hinge"/>
    <property type="match status" value="1"/>
</dbReference>
<dbReference type="PIRSF" id="PIRSF005719">
    <property type="entry name" value="SMC"/>
    <property type="match status" value="1"/>
</dbReference>
<dbReference type="FunFam" id="3.40.50.300:FF:000424">
    <property type="entry name" value="Structural maintenance of chromosomes 3"/>
    <property type="match status" value="1"/>
</dbReference>
<dbReference type="RefSeq" id="XP_022506877.1">
    <property type="nucleotide sequence ID" value="XM_022660834.1"/>
</dbReference>
<evidence type="ECO:0000256" key="5">
    <source>
        <dbReference type="ARBA" id="ARBA00023054"/>
    </source>
</evidence>
<dbReference type="InterPro" id="IPR024704">
    <property type="entry name" value="SMC"/>
</dbReference>
<dbReference type="GO" id="GO:0005634">
    <property type="term" value="C:nucleus"/>
    <property type="evidence" value="ECO:0007669"/>
    <property type="project" value="UniProtKB-SubCell"/>
</dbReference>
<dbReference type="Pfam" id="PF06470">
    <property type="entry name" value="SMC_hinge"/>
    <property type="match status" value="1"/>
</dbReference>
<comment type="caution">
    <text evidence="12">The sequence shown here is derived from an EMBL/GenBank/DDBJ whole genome shotgun (WGS) entry which is preliminary data.</text>
</comment>
<dbReference type="InterPro" id="IPR027417">
    <property type="entry name" value="P-loop_NTPase"/>
</dbReference>
<evidence type="ECO:0000313" key="12">
    <source>
        <dbReference type="EMBL" id="OAG34925.1"/>
    </source>
</evidence>
<keyword evidence="6 8" id="KW-0539">Nucleus</keyword>
<dbReference type="FunFam" id="3.40.50.300:FF:000370">
    <property type="entry name" value="Structural maintenance of chromosomes 3"/>
    <property type="match status" value="1"/>
</dbReference>
<dbReference type="EMBL" id="LVKK01000136">
    <property type="protein sequence ID" value="OAG34925.1"/>
    <property type="molecule type" value="Genomic_DNA"/>
</dbReference>
<dbReference type="CDD" id="cd03272">
    <property type="entry name" value="ABC_SMC3_euk"/>
    <property type="match status" value="1"/>
</dbReference>
<comment type="subcellular location">
    <subcellularLocation>
        <location evidence="1 8">Nucleus</location>
    </subcellularLocation>
</comment>
<feature type="coiled-coil region" evidence="9">
    <location>
        <begin position="390"/>
        <end position="473"/>
    </location>
</feature>
<feature type="region of interest" description="Disordered" evidence="10">
    <location>
        <begin position="1173"/>
        <end position="1198"/>
    </location>
</feature>
<dbReference type="Pfam" id="PF02463">
    <property type="entry name" value="SMC_N"/>
    <property type="match status" value="1"/>
</dbReference>
<dbReference type="GO" id="GO:0051276">
    <property type="term" value="P:chromosome organization"/>
    <property type="evidence" value="ECO:0007669"/>
    <property type="project" value="InterPro"/>
</dbReference>
<sequence>MHKLLVGYYMIESCSAAALGLNWRPDEQFGDLSVAGTLRRRRGWMPESEPIRRVNESPSFFGLSHQQSYPRMASEPYYTIEEFAKRVLVPPGASRRFDDPTILHDSQLHGAVVRTPLKRHQRLRESHLRIMHIKQITIQGFKSYKNQTVVNPFSPKLNVVVGRNGSGKSNFFAAIRFVLSDAYSQMGREERQALIHEGSGSAVMSAYVEIVFDNTDGRFPTGNDELILRRTIGLKKDEYSLDRKNATKQDVMQLLENAGFSRANPYYIVPQGRITRLTNMKDSERLDVLKSVAGTQQFVAKKEESQKIMSDTSNKLAAIDQTFEQIEDRLKELEEEQAELRDFQEKDREKRALEYTLFHREQDEINRALAELEDRRADGIDGVDGDQERYAQNEDELARISQQIQQLNHQIQAARLEKRQYEEEKREKARARAQVELEERNLVHGQAAAQRTKQERDKELKQVRAQIQEIEQELSTIIPQFQAEKAKEQAVKTRLEEATATQQRLYAKQGRTARFKSKADRDSWLQTQIDETFQSLSRFKATRMQTAEGIADDEKQIASLEKEIESLQQRLSAPDHSIDQDIQAAKEKKDALIDERRALWRKEAQLDSEYAGALDDLRKAERNLSHMMDGNTSRGLDAVRRIKEQYRLEGCYGPLAELIDVPQHHTAVEVTAGGSLFHYVVDNDDTASKVMEILSRERAGRLTFMPLNRLKPKTANFPNAQDARPLMSLINYDKKFEQAVQQVFGKAIIAQNLSVAAQYARTHGVTAVTPEGDRSDKKGALTGGYHDTRSSRLKATRAVMAARERFEAVKAEGTDNKKKIEKIDQTITKAMSEVQKLEQQKNQSQGSQILLRQEIKSKMDMLQRKKEDLEAKQKQEASIAANVKILTDQQSAYQAELGSDFKKALSAAEEKQLESLTITIQKLRREYNDLSSSRAEIETRKADLEARLNSSLKPQLEALQTDEVDEEAGSSSQIRAKRAELARLTKELSSVQTYLDELEEKLEQSATQVGELEAEAAEIRRQQEGLTKAIERHQRRLEKSVQKKAALLASKQDTVENIRELGAIPEDLRKKYQNTDSNVIVKKLQKAKEALKKYNSVNKHAFEHYRKSMKQREELTARRKELQAGRSSIENLIKVLDQRKDEAIERTFKQVSKAFAEVFQKLVPAGRGRLVIQRKTDKRQAEDSDEDSDAERGNKRGVENYTGVGISVSFNSKHDDQQRIQQLSGGQKSLCSLALIFAIQATDPAPFYIFDEIDANLDAQYRTAVADHLLYLANRADEEPANGDERPLGGQFICTTFRPEMLRVADKCFGVRFGNNVSTIREETKENALDFIESQTQ</sequence>
<protein>
    <recommendedName>
        <fullName evidence="8">Structural maintenance of chromosomes protein</fullName>
    </recommendedName>
</protein>
<accession>A0A177ESD2</accession>
<dbReference type="Gene3D" id="1.10.287.1490">
    <property type="match status" value="1"/>
</dbReference>
<keyword evidence="13" id="KW-1185">Reference proteome</keyword>
<evidence type="ECO:0000256" key="6">
    <source>
        <dbReference type="ARBA" id="ARBA00023242"/>
    </source>
</evidence>
<keyword evidence="4" id="KW-0498">Mitosis</keyword>
<dbReference type="Gene3D" id="1.20.1060.20">
    <property type="match status" value="1"/>
</dbReference>
<evidence type="ECO:0000256" key="10">
    <source>
        <dbReference type="SAM" id="MobiDB-lite"/>
    </source>
</evidence>
<evidence type="ECO:0000256" key="1">
    <source>
        <dbReference type="ARBA" id="ARBA00004123"/>
    </source>
</evidence>
<reference evidence="12 13" key="1">
    <citation type="submission" date="2016-03" db="EMBL/GenBank/DDBJ databases">
        <title>Draft genome sequence of the Fonsecaea monophora CBS 269.37.</title>
        <authorList>
            <person name="Bombassaro A."/>
            <person name="Vinicius W.A."/>
            <person name="De Hoog S."/>
            <person name="Sun J."/>
            <person name="Souza E.M."/>
            <person name="Raittz R.T."/>
            <person name="Costa F."/>
            <person name="Leao A.C."/>
            <person name="Tadra-Sfeir M.Z."/>
            <person name="Baura V."/>
            <person name="Balsanelli E."/>
            <person name="Pedrosa F.O."/>
            <person name="Moreno L.F."/>
            <person name="Steffens M.B."/>
            <person name="Xi L."/>
            <person name="Bocca A.L."/>
            <person name="Felipe M.S."/>
            <person name="Teixeira M."/>
            <person name="Telles Filho F.Q."/>
            <person name="Azevedo C.M."/>
            <person name="Gomes R."/>
            <person name="Vicente V.A."/>
        </authorList>
    </citation>
    <scope>NUCLEOTIDE SEQUENCE [LARGE SCALE GENOMIC DNA]</scope>
    <source>
        <strain evidence="12 13">CBS 269.37</strain>
    </source>
</reference>
<dbReference type="SUPFAM" id="SSF52540">
    <property type="entry name" value="P-loop containing nucleoside triphosphate hydrolases"/>
    <property type="match status" value="1"/>
</dbReference>
<dbReference type="GO" id="GO:0005524">
    <property type="term" value="F:ATP binding"/>
    <property type="evidence" value="ECO:0007669"/>
    <property type="project" value="InterPro"/>
</dbReference>
<dbReference type="InterPro" id="IPR036277">
    <property type="entry name" value="SMC_hinge_sf"/>
</dbReference>
<evidence type="ECO:0000256" key="9">
    <source>
        <dbReference type="SAM" id="Coils"/>
    </source>
</evidence>
<keyword evidence="7" id="KW-0131">Cell cycle</keyword>
<evidence type="ECO:0000259" key="11">
    <source>
        <dbReference type="SMART" id="SM00968"/>
    </source>
</evidence>
<dbReference type="GO" id="GO:0007059">
    <property type="term" value="P:chromosome segregation"/>
    <property type="evidence" value="ECO:0007669"/>
    <property type="project" value="UniProtKB-ARBA"/>
</dbReference>
<dbReference type="PANTHER" id="PTHR43977">
    <property type="entry name" value="STRUCTURAL MAINTENANCE OF CHROMOSOMES PROTEIN 3"/>
    <property type="match status" value="1"/>
</dbReference>
<dbReference type="GeneID" id="34606036"/>
<keyword evidence="3" id="KW-0132">Cell division</keyword>
<feature type="coiled-coil region" evidence="9">
    <location>
        <begin position="1105"/>
        <end position="1146"/>
    </location>
</feature>
<dbReference type="Proteomes" id="UP000077002">
    <property type="component" value="Unassembled WGS sequence"/>
</dbReference>
<gene>
    <name evidence="12" type="ORF">AYO21_10929</name>
</gene>
<dbReference type="SUPFAM" id="SSF75553">
    <property type="entry name" value="Smc hinge domain"/>
    <property type="match status" value="1"/>
</dbReference>
<evidence type="ECO:0000313" key="13">
    <source>
        <dbReference type="Proteomes" id="UP000077002"/>
    </source>
</evidence>
<dbReference type="InterPro" id="IPR041741">
    <property type="entry name" value="SMC3_ABC_euk"/>
</dbReference>
<dbReference type="GO" id="GO:0016887">
    <property type="term" value="F:ATP hydrolysis activity"/>
    <property type="evidence" value="ECO:0007669"/>
    <property type="project" value="InterPro"/>
</dbReference>
<feature type="domain" description="SMC hinge" evidence="11">
    <location>
        <begin position="649"/>
        <end position="760"/>
    </location>
</feature>